<name>A0A7W7Q5Z6_9PSEU</name>
<gene>
    <name evidence="4" type="ORF">FHR82_003559</name>
</gene>
<accession>A0A7W7Q5Z6</accession>
<feature type="transmembrane region" description="Helical" evidence="2">
    <location>
        <begin position="12"/>
        <end position="32"/>
    </location>
</feature>
<comment type="caution">
    <text evidence="4">The sequence shown here is derived from an EMBL/GenBank/DDBJ whole genome shotgun (WGS) entry which is preliminary data.</text>
</comment>
<reference evidence="4 5" key="1">
    <citation type="submission" date="2020-08" db="EMBL/GenBank/DDBJ databases">
        <title>Genomic Encyclopedia of Type Strains, Phase III (KMG-III): the genomes of soil and plant-associated and newly described type strains.</title>
        <authorList>
            <person name="Whitman W."/>
        </authorList>
    </citation>
    <scope>NUCLEOTIDE SEQUENCE [LARGE SCALE GENOMIC DNA]</scope>
    <source>
        <strain evidence="4 5">CECT 8960</strain>
    </source>
</reference>
<dbReference type="EMBL" id="JACHJQ010000003">
    <property type="protein sequence ID" value="MBB4907339.1"/>
    <property type="molecule type" value="Genomic_DNA"/>
</dbReference>
<evidence type="ECO:0000256" key="1">
    <source>
        <dbReference type="SAM" id="MobiDB-lite"/>
    </source>
</evidence>
<evidence type="ECO:0000313" key="5">
    <source>
        <dbReference type="Proteomes" id="UP000520767"/>
    </source>
</evidence>
<feature type="region of interest" description="Disordered" evidence="1">
    <location>
        <begin position="38"/>
        <end position="109"/>
    </location>
</feature>
<evidence type="ECO:0000313" key="4">
    <source>
        <dbReference type="EMBL" id="MBB4907339.1"/>
    </source>
</evidence>
<dbReference type="Pfam" id="PF13399">
    <property type="entry name" value="LytR_C"/>
    <property type="match status" value="1"/>
</dbReference>
<protein>
    <recommendedName>
        <fullName evidence="3">LytR/CpsA/Psr regulator C-terminal domain-containing protein</fullName>
    </recommendedName>
</protein>
<keyword evidence="2" id="KW-0472">Membrane</keyword>
<evidence type="ECO:0000259" key="3">
    <source>
        <dbReference type="Pfam" id="PF13399"/>
    </source>
</evidence>
<dbReference type="InterPro" id="IPR027381">
    <property type="entry name" value="LytR/CpsA/Psr_C"/>
</dbReference>
<dbReference type="AlphaFoldDB" id="A0A7W7Q5Z6"/>
<feature type="compositionally biased region" description="Basic and acidic residues" evidence="1">
    <location>
        <begin position="41"/>
        <end position="51"/>
    </location>
</feature>
<organism evidence="4 5">
    <name type="scientific">Actinophytocola algeriensis</name>
    <dbReference type="NCBI Taxonomy" id="1768010"/>
    <lineage>
        <taxon>Bacteria</taxon>
        <taxon>Bacillati</taxon>
        <taxon>Actinomycetota</taxon>
        <taxon>Actinomycetes</taxon>
        <taxon>Pseudonocardiales</taxon>
        <taxon>Pseudonocardiaceae</taxon>
    </lineage>
</organism>
<feature type="compositionally biased region" description="Low complexity" evidence="1">
    <location>
        <begin position="54"/>
        <end position="97"/>
    </location>
</feature>
<keyword evidence="5" id="KW-1185">Reference proteome</keyword>
<evidence type="ECO:0000256" key="2">
    <source>
        <dbReference type="SAM" id="Phobius"/>
    </source>
</evidence>
<dbReference type="Gene3D" id="3.30.70.2390">
    <property type="match status" value="1"/>
</dbReference>
<feature type="domain" description="LytR/CpsA/Psr regulator C-terminal" evidence="3">
    <location>
        <begin position="107"/>
        <end position="197"/>
    </location>
</feature>
<proteinExistence type="predicted"/>
<keyword evidence="2" id="KW-0812">Transmembrane</keyword>
<keyword evidence="2" id="KW-1133">Transmembrane helix</keyword>
<dbReference type="Proteomes" id="UP000520767">
    <property type="component" value="Unassembled WGS sequence"/>
</dbReference>
<dbReference type="RefSeq" id="WP_184811428.1">
    <property type="nucleotide sequence ID" value="NZ_JACHJQ010000003.1"/>
</dbReference>
<sequence>MTSPESGSTRPLRVAGVALLGVATIALIIGLITMFGSNGDGRADGGEERPPEPTTTTSSSVPPGNPPSSASTSKSVPPTTSSSSPTTTTTTTQTRPPGDGNGEPEKSVPVRVLNNSKIKGLAATAGDDLKANGWQVVEVGNYSASNLPETTVFYRPGTDEEAAARALASAFGLAVEPRIDTLADLPPSVIVVVTNDYADNDGDGKNEG</sequence>